<evidence type="ECO:0000256" key="16">
    <source>
        <dbReference type="RuleBase" id="RU362033"/>
    </source>
</evidence>
<evidence type="ECO:0000256" key="15">
    <source>
        <dbReference type="PIRSR" id="PIRSR606539-3"/>
    </source>
</evidence>
<dbReference type="NCBIfam" id="TIGR01494">
    <property type="entry name" value="ATPase_P-type"/>
    <property type="match status" value="1"/>
</dbReference>
<feature type="binding site" evidence="15">
    <location>
        <position position="417"/>
    </location>
    <ligand>
        <name>Mg(2+)</name>
        <dbReference type="ChEBI" id="CHEBI:18420"/>
    </ligand>
</feature>
<dbReference type="InterPro" id="IPR023298">
    <property type="entry name" value="ATPase_P-typ_TM_dom_sf"/>
</dbReference>
<comment type="caution">
    <text evidence="21">The sequence shown here is derived from an EMBL/GenBank/DDBJ whole genome shotgun (WGS) entry which is preliminary data.</text>
</comment>
<protein>
    <recommendedName>
        <fullName evidence="16">Phospholipid-transporting ATPase</fullName>
        <ecNumber evidence="16">7.6.2.1</ecNumber>
    </recommendedName>
</protein>
<dbReference type="InterPro" id="IPR023299">
    <property type="entry name" value="ATPase_P-typ_cyto_dom_N"/>
</dbReference>
<feature type="transmembrane region" description="Helical" evidence="16">
    <location>
        <begin position="49"/>
        <end position="74"/>
    </location>
</feature>
<keyword evidence="22" id="KW-1185">Reference proteome</keyword>
<feature type="binding site" evidence="14">
    <location>
        <position position="612"/>
    </location>
    <ligand>
        <name>ATP</name>
        <dbReference type="ChEBI" id="CHEBI:30616"/>
    </ligand>
</feature>
<feature type="transmembrane region" description="Helical" evidence="16">
    <location>
        <begin position="346"/>
        <end position="371"/>
    </location>
</feature>
<feature type="compositionally biased region" description="Polar residues" evidence="17">
    <location>
        <begin position="448"/>
        <end position="462"/>
    </location>
</feature>
<keyword evidence="5 15" id="KW-0479">Metal-binding</keyword>
<dbReference type="SUPFAM" id="SSF56784">
    <property type="entry name" value="HAD-like"/>
    <property type="match status" value="1"/>
</dbReference>
<reference evidence="21" key="1">
    <citation type="submission" date="2023-07" db="EMBL/GenBank/DDBJ databases">
        <authorList>
            <consortium name="AG Swart"/>
            <person name="Singh M."/>
            <person name="Singh A."/>
            <person name="Seah K."/>
            <person name="Emmerich C."/>
        </authorList>
    </citation>
    <scope>NUCLEOTIDE SEQUENCE</scope>
    <source>
        <strain evidence="21">DP1</strain>
    </source>
</reference>
<dbReference type="InterPro" id="IPR001757">
    <property type="entry name" value="P_typ_ATPase"/>
</dbReference>
<evidence type="ECO:0000256" key="10">
    <source>
        <dbReference type="ARBA" id="ARBA00022989"/>
    </source>
</evidence>
<dbReference type="Gene3D" id="2.70.150.10">
    <property type="entry name" value="Calcium-transporting ATPase, cytoplasmic transduction domain A"/>
    <property type="match status" value="1"/>
</dbReference>
<feature type="region of interest" description="Disordered" evidence="17">
    <location>
        <begin position="1"/>
        <end position="39"/>
    </location>
</feature>
<dbReference type="NCBIfam" id="TIGR01652">
    <property type="entry name" value="ATPase-Plipid"/>
    <property type="match status" value="1"/>
</dbReference>
<feature type="binding site" evidence="14">
    <location>
        <position position="590"/>
    </location>
    <ligand>
        <name>ATP</name>
        <dbReference type="ChEBI" id="CHEBI:30616"/>
    </ligand>
</feature>
<evidence type="ECO:0000256" key="13">
    <source>
        <dbReference type="PIRSR" id="PIRSR606539-1"/>
    </source>
</evidence>
<accession>A0AAD1XD64</accession>
<dbReference type="InterPro" id="IPR032630">
    <property type="entry name" value="P_typ_ATPase_c"/>
</dbReference>
<dbReference type="PANTHER" id="PTHR24092">
    <property type="entry name" value="PROBABLE PHOSPHOLIPID-TRANSPORTING ATPASE"/>
    <property type="match status" value="1"/>
</dbReference>
<gene>
    <name evidence="21" type="ORF">ECRASSUSDP1_LOCUS8769</name>
</gene>
<dbReference type="SFLD" id="SFLDG00002">
    <property type="entry name" value="C1.7:_P-type_atpase_like"/>
    <property type="match status" value="1"/>
</dbReference>
<evidence type="ECO:0000256" key="11">
    <source>
        <dbReference type="ARBA" id="ARBA00023136"/>
    </source>
</evidence>
<dbReference type="InterPro" id="IPR018303">
    <property type="entry name" value="ATPase_P-typ_P_site"/>
</dbReference>
<feature type="binding site" evidence="14">
    <location>
        <position position="645"/>
    </location>
    <ligand>
        <name>ATP</name>
        <dbReference type="ChEBI" id="CHEBI:30616"/>
    </ligand>
</feature>
<feature type="binding site" evidence="14">
    <location>
        <position position="417"/>
    </location>
    <ligand>
        <name>ATP</name>
        <dbReference type="ChEBI" id="CHEBI:30616"/>
    </ligand>
</feature>
<feature type="binding site" evidence="14">
    <location>
        <position position="855"/>
    </location>
    <ligand>
        <name>ATP</name>
        <dbReference type="ChEBI" id="CHEBI:30616"/>
    </ligand>
</feature>
<sequence>MQKSTVERVSSNQKKEESFERMSVSFGENKDQDNQRKAKNSVRTSKYTWITWAPLSLFYQFTRAANIYFLWISILTCMPFSPKAPASMIGTFSGVLIFTMFKELFEDYYRMKSDKQINNSKTRIYNYTKKDFETVSWKDVKQGDIIKVEKDESFPADILFLHSKTDVIFVDTMNLDGETNLKPKVLASSSLIPSITKSEESKLTDSTLPPYCPSSLHSLTGRIDCEFPNENLEQWDANLCIHSTPQNPENLKINNMLLRGCVLRNTPFVVGVVVYVGKESKIMKNAKKAPRKVSNLMKMMDYMLYTVFLFQIVIIMAFASVSVGWISEKGRKYEYLDMGDTDVGPITWVVQLLTYWVAYSHMIPISLYVIIEVLKLVQSYLVKWDEEMYDRETEQFAECRNSDLVEELGQIDFIFSDKTGTLTCNKMVFKRCSVGGKVFSTDEEASKESSSTNYKQSDQLSSSRDRECLSNNDVEESKMDMIDHRQINQMPMQDIEDHEEGEEKGLKDERKQSKDLTEFFKFMVLCHAVMVDRDPKTDQIIYQSSSPDESALVEGSKEVGIVLKDRTKDTMTISIDGEEEAYEICIEFPFDSTRKRMSVVIQKNNKYYLLTKGADNIMNPRINWKEGEKEKIESDLHQFAIEGLRTLVMAQKEITHQTFIDLKNRIDELEASTLVNKEEMIFDVYDQYEGDLNFVGASAIEDKLQDKVADTISILIEANIRVWVLTGDKQETAIEIAKACQLIQKGMEEEILTIDFDNIKLKEPTIIIHDEIKRIYDKYGIKHTIDDVNGDDTKTRKKKMIPFKDAQETIPSLSIVIDGPTLGVVLGDEELEFEFFKLAILAKSVICCRVSPKQKALIVKLAKYKEKSISLSIGDGANDVPMIMEANIGIGIRGKEGTQAVRASDYAISQFRFLQRLILVHGRYGYRRISSVVCYYFYKNILLVFTEIYFAVFCGFSGQIYFADWLPMLYNSLWTSFTCFFAYSLERDIPTEESEKSPHLYSAGQKREYFSYLKFWKWIILSIYHGLIVYFGCTCGFRYAVNLDGHTETLWFVSSTAFTIIVHLVTFKLLIELLFLNWIVIAAGIGSVILYWLCALFLNSSYVSSILQPNLEGIYFRMLTSVPTLLSLLLVPCIALLPDMTLKYFSQLFNPSDSDTSISEHKEIQKLKEKKTPRKAKYEVAPKRRGLSNHFNSEARLNRLD</sequence>
<dbReference type="GO" id="GO:0016887">
    <property type="term" value="F:ATP hydrolysis activity"/>
    <property type="evidence" value="ECO:0007669"/>
    <property type="project" value="InterPro"/>
</dbReference>
<feature type="transmembrane region" description="Helical" evidence="16">
    <location>
        <begin position="1015"/>
        <end position="1039"/>
    </location>
</feature>
<keyword evidence="11 16" id="KW-0472">Membrane</keyword>
<proteinExistence type="inferred from homology"/>
<dbReference type="SFLD" id="SFLDF00027">
    <property type="entry name" value="p-type_atpase"/>
    <property type="match status" value="1"/>
</dbReference>
<evidence type="ECO:0000256" key="9">
    <source>
        <dbReference type="ARBA" id="ARBA00022967"/>
    </source>
</evidence>
<evidence type="ECO:0000256" key="14">
    <source>
        <dbReference type="PIRSR" id="PIRSR606539-2"/>
    </source>
</evidence>
<feature type="binding site" evidence="14">
    <location>
        <position position="418"/>
    </location>
    <ligand>
        <name>ATP</name>
        <dbReference type="ChEBI" id="CHEBI:30616"/>
    </ligand>
</feature>
<evidence type="ECO:0000256" key="4">
    <source>
        <dbReference type="ARBA" id="ARBA00022692"/>
    </source>
</evidence>
<feature type="binding site" evidence="15">
    <location>
        <position position="875"/>
    </location>
    <ligand>
        <name>Mg(2+)</name>
        <dbReference type="ChEBI" id="CHEBI:18420"/>
    </ligand>
</feature>
<dbReference type="GO" id="GO:0005524">
    <property type="term" value="F:ATP binding"/>
    <property type="evidence" value="ECO:0007669"/>
    <property type="project" value="UniProtKB-UniRule"/>
</dbReference>
<dbReference type="GO" id="GO:0140326">
    <property type="term" value="F:ATPase-coupled intramembrane lipid transporter activity"/>
    <property type="evidence" value="ECO:0007669"/>
    <property type="project" value="UniProtKB-EC"/>
</dbReference>
<dbReference type="InterPro" id="IPR023214">
    <property type="entry name" value="HAD_sf"/>
</dbReference>
<dbReference type="Pfam" id="PF13246">
    <property type="entry name" value="Cation_ATPase"/>
    <property type="match status" value="1"/>
</dbReference>
<dbReference type="PROSITE" id="PS00154">
    <property type="entry name" value="ATPASE_E1_E2"/>
    <property type="match status" value="1"/>
</dbReference>
<feature type="binding site" evidence="14">
    <location>
        <position position="727"/>
    </location>
    <ligand>
        <name>ATP</name>
        <dbReference type="ChEBI" id="CHEBI:30616"/>
    </ligand>
</feature>
<dbReference type="SUPFAM" id="SSF81653">
    <property type="entry name" value="Calcium ATPase, transduction domain A"/>
    <property type="match status" value="1"/>
</dbReference>
<feature type="transmembrane region" description="Helical" evidence="16">
    <location>
        <begin position="937"/>
        <end position="962"/>
    </location>
</feature>
<comment type="subcellular location">
    <subcellularLocation>
        <location evidence="2">Endomembrane system</location>
    </subcellularLocation>
    <subcellularLocation>
        <location evidence="1 16">Membrane</location>
        <topology evidence="1 16">Multi-pass membrane protein</topology>
    </subcellularLocation>
</comment>
<evidence type="ECO:0000313" key="22">
    <source>
        <dbReference type="Proteomes" id="UP001295684"/>
    </source>
</evidence>
<evidence type="ECO:0000256" key="3">
    <source>
        <dbReference type="ARBA" id="ARBA00008109"/>
    </source>
</evidence>
<evidence type="ECO:0000256" key="6">
    <source>
        <dbReference type="ARBA" id="ARBA00022741"/>
    </source>
</evidence>
<feature type="transmembrane region" description="Helical" evidence="16">
    <location>
        <begin position="1051"/>
        <end position="1071"/>
    </location>
</feature>
<evidence type="ECO:0000256" key="1">
    <source>
        <dbReference type="ARBA" id="ARBA00004141"/>
    </source>
</evidence>
<dbReference type="InterPro" id="IPR006539">
    <property type="entry name" value="P-type_ATPase_IV"/>
</dbReference>
<evidence type="ECO:0000259" key="20">
    <source>
        <dbReference type="Pfam" id="PF16212"/>
    </source>
</evidence>
<evidence type="ECO:0000259" key="18">
    <source>
        <dbReference type="Pfam" id="PF00122"/>
    </source>
</evidence>
<feature type="binding site" evidence="14">
    <location>
        <position position="728"/>
    </location>
    <ligand>
        <name>ATP</name>
        <dbReference type="ChEBI" id="CHEBI:30616"/>
    </ligand>
</feature>
<feature type="binding site" evidence="14">
    <location>
        <position position="726"/>
    </location>
    <ligand>
        <name>ATP</name>
        <dbReference type="ChEBI" id="CHEBI:30616"/>
    </ligand>
</feature>
<dbReference type="SFLD" id="SFLDS00003">
    <property type="entry name" value="Haloacid_Dehalogenase"/>
    <property type="match status" value="1"/>
</dbReference>
<feature type="binding site" evidence="14">
    <location>
        <position position="879"/>
    </location>
    <ligand>
        <name>ATP</name>
        <dbReference type="ChEBI" id="CHEBI:30616"/>
    </ligand>
</feature>
<dbReference type="InterPro" id="IPR032631">
    <property type="entry name" value="P-type_ATPase_N"/>
</dbReference>
<comment type="cofactor">
    <cofactor evidence="15">
        <name>Mg(2+)</name>
        <dbReference type="ChEBI" id="CHEBI:18420"/>
    </cofactor>
</comment>
<comment type="catalytic activity">
    <reaction evidence="12 16">
        <text>ATP + H2O + phospholipidSide 1 = ADP + phosphate + phospholipidSide 2.</text>
        <dbReference type="EC" id="7.6.2.1"/>
    </reaction>
</comment>
<feature type="binding site" evidence="14">
    <location>
        <position position="878"/>
    </location>
    <ligand>
        <name>ATP</name>
        <dbReference type="ChEBI" id="CHEBI:30616"/>
    </ligand>
</feature>
<evidence type="ECO:0000256" key="2">
    <source>
        <dbReference type="ARBA" id="ARBA00004308"/>
    </source>
</evidence>
<dbReference type="Gene3D" id="3.40.1110.10">
    <property type="entry name" value="Calcium-transporting ATPase, cytoplasmic domain N"/>
    <property type="match status" value="1"/>
</dbReference>
<feature type="region of interest" description="Disordered" evidence="17">
    <location>
        <begin position="445"/>
        <end position="482"/>
    </location>
</feature>
<dbReference type="Proteomes" id="UP001295684">
    <property type="component" value="Unassembled WGS sequence"/>
</dbReference>
<keyword evidence="8 15" id="KW-0460">Magnesium</keyword>
<dbReference type="SUPFAM" id="SSF81660">
    <property type="entry name" value="Metal cation-transporting ATPase, ATP-binding domain N"/>
    <property type="match status" value="1"/>
</dbReference>
<dbReference type="InterPro" id="IPR044492">
    <property type="entry name" value="P_typ_ATPase_HD_dom"/>
</dbReference>
<keyword evidence="4 16" id="KW-0812">Transmembrane</keyword>
<feature type="transmembrane region" description="Helical" evidence="16">
    <location>
        <begin position="1114"/>
        <end position="1137"/>
    </location>
</feature>
<keyword evidence="9 16" id="KW-1278">Translocase</keyword>
<evidence type="ECO:0000256" key="8">
    <source>
        <dbReference type="ARBA" id="ARBA00022842"/>
    </source>
</evidence>
<feature type="binding site" evidence="14">
    <location>
        <position position="549"/>
    </location>
    <ligand>
        <name>ATP</name>
        <dbReference type="ChEBI" id="CHEBI:30616"/>
    </ligand>
</feature>
<feature type="compositionally biased region" description="Polar residues" evidence="17">
    <location>
        <begin position="1"/>
        <end position="12"/>
    </location>
</feature>
<name>A0AAD1XD64_EUPCR</name>
<dbReference type="FunFam" id="3.40.50.1000:FF:000014">
    <property type="entry name" value="Phospholipid-transporting ATPase"/>
    <property type="match status" value="1"/>
</dbReference>
<evidence type="ECO:0000256" key="17">
    <source>
        <dbReference type="SAM" id="MobiDB-lite"/>
    </source>
</evidence>
<evidence type="ECO:0000256" key="12">
    <source>
        <dbReference type="ARBA" id="ARBA00034036"/>
    </source>
</evidence>
<dbReference type="InterPro" id="IPR036412">
    <property type="entry name" value="HAD-like_sf"/>
</dbReference>
<feature type="transmembrane region" description="Helical" evidence="16">
    <location>
        <begin position="968"/>
        <end position="985"/>
    </location>
</feature>
<evidence type="ECO:0000256" key="7">
    <source>
        <dbReference type="ARBA" id="ARBA00022840"/>
    </source>
</evidence>
<dbReference type="PANTHER" id="PTHR24092:SF150">
    <property type="entry name" value="PHOSPHOLIPID-TRANSPORTING ATPASE"/>
    <property type="match status" value="1"/>
</dbReference>
<feature type="binding site" evidence="14">
    <location>
        <position position="419"/>
    </location>
    <ligand>
        <name>ATP</name>
        <dbReference type="ChEBI" id="CHEBI:30616"/>
    </ligand>
</feature>
<dbReference type="GO" id="GO:0000287">
    <property type="term" value="F:magnesium ion binding"/>
    <property type="evidence" value="ECO:0007669"/>
    <property type="project" value="UniProtKB-UniRule"/>
</dbReference>
<keyword evidence="7 14" id="KW-0067">ATP-binding</keyword>
<feature type="binding site" evidence="14">
    <location>
        <position position="849"/>
    </location>
    <ligand>
        <name>ATP</name>
        <dbReference type="ChEBI" id="CHEBI:30616"/>
    </ligand>
</feature>
<dbReference type="GO" id="GO:0045332">
    <property type="term" value="P:phospholipid translocation"/>
    <property type="evidence" value="ECO:0007669"/>
    <property type="project" value="TreeGrafter"/>
</dbReference>
<feature type="binding site" evidence="15">
    <location>
        <position position="879"/>
    </location>
    <ligand>
        <name>Mg(2+)</name>
        <dbReference type="ChEBI" id="CHEBI:18420"/>
    </ligand>
</feature>
<feature type="transmembrane region" description="Helical" evidence="16">
    <location>
        <begin position="1078"/>
        <end position="1102"/>
    </location>
</feature>
<keyword evidence="6 14" id="KW-0547">Nucleotide-binding</keyword>
<evidence type="ECO:0000313" key="21">
    <source>
        <dbReference type="EMBL" id="CAI2367483.1"/>
    </source>
</evidence>
<feature type="domain" description="P-type ATPase C-terminal" evidence="20">
    <location>
        <begin position="901"/>
        <end position="1152"/>
    </location>
</feature>
<keyword evidence="10 16" id="KW-1133">Transmembrane helix</keyword>
<feature type="binding site" evidence="15">
    <location>
        <position position="419"/>
    </location>
    <ligand>
        <name>Mg(2+)</name>
        <dbReference type="ChEBI" id="CHEBI:18420"/>
    </ligand>
</feature>
<feature type="domain" description="P-type ATPase N-terminal" evidence="19">
    <location>
        <begin position="29"/>
        <end position="88"/>
    </location>
</feature>
<dbReference type="PRINTS" id="PR00119">
    <property type="entry name" value="CATATPASE"/>
</dbReference>
<dbReference type="SUPFAM" id="SSF81665">
    <property type="entry name" value="Calcium ATPase, transmembrane domain M"/>
    <property type="match status" value="1"/>
</dbReference>
<dbReference type="AlphaFoldDB" id="A0AAD1XD64"/>
<dbReference type="EC" id="7.6.2.1" evidence="16"/>
<dbReference type="GO" id="GO:0005886">
    <property type="term" value="C:plasma membrane"/>
    <property type="evidence" value="ECO:0007669"/>
    <property type="project" value="TreeGrafter"/>
</dbReference>
<feature type="transmembrane region" description="Helical" evidence="16">
    <location>
        <begin position="302"/>
        <end position="326"/>
    </location>
</feature>
<evidence type="ECO:0000259" key="19">
    <source>
        <dbReference type="Pfam" id="PF16209"/>
    </source>
</evidence>
<feature type="active site" description="4-aspartylphosphate intermediate" evidence="13">
    <location>
        <position position="417"/>
    </location>
</feature>
<feature type="domain" description="P-type ATPase A" evidence="18">
    <location>
        <begin position="128"/>
        <end position="284"/>
    </location>
</feature>
<organism evidence="21 22">
    <name type="scientific">Euplotes crassus</name>
    <dbReference type="NCBI Taxonomy" id="5936"/>
    <lineage>
        <taxon>Eukaryota</taxon>
        <taxon>Sar</taxon>
        <taxon>Alveolata</taxon>
        <taxon>Ciliophora</taxon>
        <taxon>Intramacronucleata</taxon>
        <taxon>Spirotrichea</taxon>
        <taxon>Hypotrichia</taxon>
        <taxon>Euplotida</taxon>
        <taxon>Euplotidae</taxon>
        <taxon>Moneuplotes</taxon>
    </lineage>
</organism>
<dbReference type="InterPro" id="IPR008250">
    <property type="entry name" value="ATPase_P-typ_transduc_dom_A_sf"/>
</dbReference>
<dbReference type="Gene3D" id="3.40.50.1000">
    <property type="entry name" value="HAD superfamily/HAD-like"/>
    <property type="match status" value="1"/>
</dbReference>
<dbReference type="Pfam" id="PF16212">
    <property type="entry name" value="PhoLip_ATPase_C"/>
    <property type="match status" value="1"/>
</dbReference>
<dbReference type="Pfam" id="PF00122">
    <property type="entry name" value="E1-E2_ATPase"/>
    <property type="match status" value="1"/>
</dbReference>
<dbReference type="Pfam" id="PF16209">
    <property type="entry name" value="PhoLip_ATPase_N"/>
    <property type="match status" value="1"/>
</dbReference>
<feature type="compositionally biased region" description="Basic and acidic residues" evidence="17">
    <location>
        <begin position="1158"/>
        <end position="1167"/>
    </location>
</feature>
<dbReference type="EMBL" id="CAMPGE010008591">
    <property type="protein sequence ID" value="CAI2367483.1"/>
    <property type="molecule type" value="Genomic_DNA"/>
</dbReference>
<comment type="similarity">
    <text evidence="3 16">Belongs to the cation transport ATPase (P-type) (TC 3.A.3) family. Type IV subfamily.</text>
</comment>
<evidence type="ECO:0000256" key="5">
    <source>
        <dbReference type="ARBA" id="ARBA00022723"/>
    </source>
</evidence>
<dbReference type="InterPro" id="IPR059000">
    <property type="entry name" value="ATPase_P-type_domA"/>
</dbReference>
<feature type="region of interest" description="Disordered" evidence="17">
    <location>
        <begin position="1153"/>
        <end position="1179"/>
    </location>
</feature>
<feature type="transmembrane region" description="Helical" evidence="16">
    <location>
        <begin position="86"/>
        <end position="105"/>
    </location>
</feature>